<keyword evidence="2 7" id="KW-0812">Transmembrane</keyword>
<evidence type="ECO:0000313" key="10">
    <source>
        <dbReference type="Proteomes" id="UP001596174"/>
    </source>
</evidence>
<comment type="catalytic activity">
    <reaction evidence="7">
        <text>a peptidoglycan chain = a peptidoglycan chain with N-acetyl-1,6-anhydromuramyl-[peptide] at the reducing end + a peptidoglycan chain with N-acetylglucosamine at the non-reducing end.</text>
        <dbReference type="EC" id="4.2.2.29"/>
    </reaction>
</comment>
<dbReference type="Proteomes" id="UP001596174">
    <property type="component" value="Unassembled WGS sequence"/>
</dbReference>
<comment type="caution">
    <text evidence="9">The sequence shown here is derived from an EMBL/GenBank/DDBJ whole genome shotgun (WGS) entry which is preliminary data.</text>
</comment>
<evidence type="ECO:0000256" key="8">
    <source>
        <dbReference type="SAM" id="MobiDB-lite"/>
    </source>
</evidence>
<keyword evidence="3 7" id="KW-1133">Transmembrane helix</keyword>
<feature type="transmembrane region" description="Helical" evidence="7">
    <location>
        <begin position="213"/>
        <end position="234"/>
    </location>
</feature>
<evidence type="ECO:0000256" key="4">
    <source>
        <dbReference type="ARBA" id="ARBA00023136"/>
    </source>
</evidence>
<dbReference type="InterPro" id="IPR003770">
    <property type="entry name" value="MLTG-like"/>
</dbReference>
<evidence type="ECO:0000256" key="5">
    <source>
        <dbReference type="ARBA" id="ARBA00023239"/>
    </source>
</evidence>
<evidence type="ECO:0000256" key="6">
    <source>
        <dbReference type="ARBA" id="ARBA00023316"/>
    </source>
</evidence>
<feature type="compositionally biased region" description="Basic and acidic residues" evidence="8">
    <location>
        <begin position="191"/>
        <end position="205"/>
    </location>
</feature>
<feature type="compositionally biased region" description="Low complexity" evidence="8">
    <location>
        <begin position="125"/>
        <end position="134"/>
    </location>
</feature>
<evidence type="ECO:0000256" key="1">
    <source>
        <dbReference type="ARBA" id="ARBA00022475"/>
    </source>
</evidence>
<dbReference type="Gene3D" id="3.30.1490.480">
    <property type="entry name" value="Endolytic murein transglycosylase"/>
    <property type="match status" value="1"/>
</dbReference>
<reference evidence="10" key="1">
    <citation type="journal article" date="2019" name="Int. J. Syst. Evol. Microbiol.">
        <title>The Global Catalogue of Microorganisms (GCM) 10K type strain sequencing project: providing services to taxonomists for standard genome sequencing and annotation.</title>
        <authorList>
            <consortium name="The Broad Institute Genomics Platform"/>
            <consortium name="The Broad Institute Genome Sequencing Center for Infectious Disease"/>
            <person name="Wu L."/>
            <person name="Ma J."/>
        </authorList>
    </citation>
    <scope>NUCLEOTIDE SEQUENCE [LARGE SCALE GENOMIC DNA]</scope>
    <source>
        <strain evidence="10">JCM 4816</strain>
    </source>
</reference>
<evidence type="ECO:0000256" key="7">
    <source>
        <dbReference type="HAMAP-Rule" id="MF_02065"/>
    </source>
</evidence>
<evidence type="ECO:0000256" key="2">
    <source>
        <dbReference type="ARBA" id="ARBA00022692"/>
    </source>
</evidence>
<feature type="site" description="Important for catalytic activity" evidence="7">
    <location>
        <position position="436"/>
    </location>
</feature>
<feature type="compositionally biased region" description="Acidic residues" evidence="8">
    <location>
        <begin position="162"/>
        <end position="182"/>
    </location>
</feature>
<dbReference type="PANTHER" id="PTHR30518:SF2">
    <property type="entry name" value="ENDOLYTIC MUREIN TRANSGLYCOSYLASE"/>
    <property type="match status" value="1"/>
</dbReference>
<keyword evidence="4 7" id="KW-0472">Membrane</keyword>
<accession>A0ABW1G8J8</accession>
<feature type="region of interest" description="Disordered" evidence="8">
    <location>
        <begin position="1"/>
        <end position="209"/>
    </location>
</feature>
<dbReference type="NCBIfam" id="TIGR00247">
    <property type="entry name" value="endolytic transglycosylase MltG"/>
    <property type="match status" value="1"/>
</dbReference>
<protein>
    <recommendedName>
        <fullName evidence="7">Endolytic murein transglycosylase</fullName>
        <ecNumber evidence="7">4.2.2.29</ecNumber>
    </recommendedName>
    <alternativeName>
        <fullName evidence="7">Peptidoglycan lytic transglycosylase</fullName>
    </alternativeName>
    <alternativeName>
        <fullName evidence="7">Peptidoglycan polymerization terminase</fullName>
    </alternativeName>
</protein>
<comment type="similarity">
    <text evidence="7">Belongs to the transglycosylase MltG family.</text>
</comment>
<comment type="subcellular location">
    <subcellularLocation>
        <location evidence="7">Cell membrane</location>
        <topology evidence="7">Single-pass membrane protein</topology>
    </subcellularLocation>
</comment>
<name>A0ABW1G8J8_9ACTN</name>
<feature type="compositionally biased region" description="Low complexity" evidence="8">
    <location>
        <begin position="18"/>
        <end position="117"/>
    </location>
</feature>
<keyword evidence="10" id="KW-1185">Reference proteome</keyword>
<dbReference type="HAMAP" id="MF_02065">
    <property type="entry name" value="MltG"/>
    <property type="match status" value="1"/>
</dbReference>
<keyword evidence="5 7" id="KW-0456">Lyase</keyword>
<dbReference type="EC" id="4.2.2.29" evidence="7"/>
<sequence length="566" mass="60669">MTDQGRGYGSEHWGQGDPYGTGQYPAYPQQQAQQVPQAQQPGYPQQPQQPGYPQQPQQPQYPGYQQDPYGTGQYPAYPQQQPQPQQPQYPGYPQQGYPQQQPGYPQQGQGQGQQPGYPQQPPSAQPQRSMQPQPAVGADGIDWEAEAAKLEAGHDPVGPGYDEPEPLPDPPSEDVYDEDEDGYTPFLAPEDDSRKGRKKSIDGDRKQRKRSGVACLGMSVLLVAIMGGIGYGGYRLYEAKYGPAPDYSGQGTGSVQVTIPDGATGWTMANALKAAGVVKSAQAFVDAYNKDLAKAQTIQSGYYTMKLQMSAAAALQELIDAAGGEAVIIPEGLRASVIYATIDKKLGVAAGTTAKAAKANAAKLGLPAFAHDNPEGFLWPAKYSIAKGMAPVDLLKQMVAKANAEYSALGLDAGAQGIKLQTGYQVLIEASILQAEGNNSADFGKIARVLYNRINGTATQGKLQLDTTLQYALNSKTFTNAQKETDRAGGFNTYLVKGLPPAPISNPGEDAIKAVLNPTAGDWVYFVAVSPTDTRFDVTWQDFLKDVNDYCKAHGQTVNQTSGQCQ</sequence>
<dbReference type="EMBL" id="JBHSQJ010000146">
    <property type="protein sequence ID" value="MFC5911090.1"/>
    <property type="molecule type" value="Genomic_DNA"/>
</dbReference>
<proteinExistence type="inferred from homology"/>
<dbReference type="RefSeq" id="WP_380589427.1">
    <property type="nucleotide sequence ID" value="NZ_JBHSQJ010000146.1"/>
</dbReference>
<comment type="function">
    <text evidence="7">Functions as a peptidoglycan terminase that cleaves nascent peptidoglycan strands endolytically to terminate their elongation.</text>
</comment>
<organism evidence="9 10">
    <name type="scientific">Streptacidiphilus monticola</name>
    <dbReference type="NCBI Taxonomy" id="2161674"/>
    <lineage>
        <taxon>Bacteria</taxon>
        <taxon>Bacillati</taxon>
        <taxon>Actinomycetota</taxon>
        <taxon>Actinomycetes</taxon>
        <taxon>Kitasatosporales</taxon>
        <taxon>Streptomycetaceae</taxon>
        <taxon>Streptacidiphilus</taxon>
    </lineage>
</organism>
<gene>
    <name evidence="7 9" type="primary">mltG</name>
    <name evidence="9" type="ORF">ACFP3V_28275</name>
</gene>
<dbReference type="PANTHER" id="PTHR30518">
    <property type="entry name" value="ENDOLYTIC MUREIN TRANSGLYCOSYLASE"/>
    <property type="match status" value="1"/>
</dbReference>
<dbReference type="Pfam" id="PF02618">
    <property type="entry name" value="YceG"/>
    <property type="match status" value="1"/>
</dbReference>
<keyword evidence="6 7" id="KW-0961">Cell wall biogenesis/degradation</keyword>
<keyword evidence="1 7" id="KW-1003">Cell membrane</keyword>
<evidence type="ECO:0000313" key="9">
    <source>
        <dbReference type="EMBL" id="MFC5911090.1"/>
    </source>
</evidence>
<evidence type="ECO:0000256" key="3">
    <source>
        <dbReference type="ARBA" id="ARBA00022989"/>
    </source>
</evidence>